<evidence type="ECO:0000313" key="4">
    <source>
        <dbReference type="Proteomes" id="UP001168990"/>
    </source>
</evidence>
<feature type="region of interest" description="Disordered" evidence="2">
    <location>
        <begin position="697"/>
        <end position="729"/>
    </location>
</feature>
<feature type="coiled-coil region" evidence="1">
    <location>
        <begin position="298"/>
        <end position="480"/>
    </location>
</feature>
<accession>A0AA39C447</accession>
<gene>
    <name evidence="3" type="ORF">PV328_011299</name>
</gene>
<feature type="region of interest" description="Disordered" evidence="2">
    <location>
        <begin position="56"/>
        <end position="75"/>
    </location>
</feature>
<protein>
    <recommendedName>
        <fullName evidence="5">Coiled-coil domain-containing protein 186</fullName>
    </recommendedName>
</protein>
<feature type="compositionally biased region" description="Basic and acidic residues" evidence="2">
    <location>
        <begin position="1"/>
        <end position="17"/>
    </location>
</feature>
<feature type="compositionally biased region" description="Polar residues" evidence="2">
    <location>
        <begin position="57"/>
        <end position="70"/>
    </location>
</feature>
<feature type="coiled-coil region" evidence="1">
    <location>
        <begin position="660"/>
        <end position="687"/>
    </location>
</feature>
<evidence type="ECO:0000256" key="1">
    <source>
        <dbReference type="SAM" id="Coils"/>
    </source>
</evidence>
<dbReference type="GO" id="GO:0031267">
    <property type="term" value="F:small GTPase binding"/>
    <property type="evidence" value="ECO:0007669"/>
    <property type="project" value="TreeGrafter"/>
</dbReference>
<comment type="caution">
    <text evidence="3">The sequence shown here is derived from an EMBL/GenBank/DDBJ whole genome shotgun (WGS) entry which is preliminary data.</text>
</comment>
<dbReference type="InterPro" id="IPR038830">
    <property type="entry name" value="CCDC186"/>
</dbReference>
<dbReference type="GO" id="GO:0005802">
    <property type="term" value="C:trans-Golgi network"/>
    <property type="evidence" value="ECO:0007669"/>
    <property type="project" value="TreeGrafter"/>
</dbReference>
<evidence type="ECO:0008006" key="5">
    <source>
        <dbReference type="Google" id="ProtNLM"/>
    </source>
</evidence>
<keyword evidence="1" id="KW-0175">Coiled coil</keyword>
<feature type="coiled-coil region" evidence="1">
    <location>
        <begin position="533"/>
        <end position="623"/>
    </location>
</feature>
<dbReference type="PANTHER" id="PTHR18911:SF5">
    <property type="entry name" value="COILED-COIL DOMAIN-CONTAINING PROTEIN 186"/>
    <property type="match status" value="1"/>
</dbReference>
<keyword evidence="4" id="KW-1185">Reference proteome</keyword>
<reference evidence="3" key="1">
    <citation type="journal article" date="2023" name="bioRxiv">
        <title>Scaffold-level genome assemblies of two parasitoid biocontrol wasps reveal the parthenogenesis mechanism and an associated novel virus.</title>
        <authorList>
            <person name="Inwood S."/>
            <person name="Skelly J."/>
            <person name="Guhlin J."/>
            <person name="Harrop T."/>
            <person name="Goldson S."/>
            <person name="Dearden P."/>
        </authorList>
    </citation>
    <scope>NUCLEOTIDE SEQUENCE</scope>
    <source>
        <strain evidence="3">Irish</strain>
        <tissue evidence="3">Whole body</tissue>
    </source>
</reference>
<sequence length="875" mass="101235">MDKNNCQLHEHDVEEPPSKSSELTIENTNTDTVYESSSSSSSINVTTINSNIETSSPINGLETSTNSITNKKPPPRSLIDDARLVKFSLPSNSINFVQSNKQLINKSRHFINFITEKSTNIMEKALLSQNLSISNSNINKNSIDDIKMSGNECESLEINSITPEVNEEINSSRICNKNEEIIQPLETNIDHNLKYESNNFINQTIIDDVSDKNNDNCILHNEIMQLKKQIDELKMQNNELELGNNLSEIESRDKTIERLISELRGAIMIQEEMRKKYTAANKEKESMVMKYAVGEKQLIETQKSKDIAERKIKELLKDCESLQNKLKNVLDEKTKLRGILDIKCRELTDAQKDVEKYKGEIEAMEIKLKWSQNKLKSEMEIYKENGVKLEKAMIKINEMKEECDQVRRESQETIRKFQQLEINKATTLDQQLKEQQAQLILERHITEDKELSRLKLQNEVEMLKNQVNSLNEDNILLNQRVQDMDKDRLVYESNLNEVKAIADKRKNEILDLTSKLSNLETMKLQLIHKEQCVVANEMELERLRRVNQELKVDMDCCREREVQMLDFTQKLTDKNVRLQSEFSAIESKANQLEHEQGPLRQQLSEMMEKLETLESNLANEKSKRIEECEILAKHIAEQTQLTQNLTQMLEDSKGENCVLRRKHQLLIKEMTRELQQCRKKIEQYEVGSANNLLGQTSRASSNTSLDAADIPQNGVSVSENSKTDPNDRPILYNDLDKNTLIEKLLKMQRINVRRAEKLDFLEEHSRALVIELQRKTKIIQNYIMKENSDTMGNNDRDKYKAELVRHGGIMASVYNHRVSDDNMTLELSLEINQKLQAVLEDALLKNITLKDNIDTLGEEIARLSIQNQRLQKVTK</sequence>
<proteinExistence type="predicted"/>
<dbReference type="AlphaFoldDB" id="A0AA39C447"/>
<dbReference type="GO" id="GO:0099518">
    <property type="term" value="P:vesicle cytoskeletal trafficking"/>
    <property type="evidence" value="ECO:0007669"/>
    <property type="project" value="TreeGrafter"/>
</dbReference>
<feature type="coiled-coil region" evidence="1">
    <location>
        <begin position="223"/>
        <end position="250"/>
    </location>
</feature>
<evidence type="ECO:0000313" key="3">
    <source>
        <dbReference type="EMBL" id="KAK0157571.1"/>
    </source>
</evidence>
<name>A0AA39C447_9HYME</name>
<dbReference type="EMBL" id="JAQQBS010001425">
    <property type="protein sequence ID" value="KAK0157571.1"/>
    <property type="molecule type" value="Genomic_DNA"/>
</dbReference>
<feature type="compositionally biased region" description="Polar residues" evidence="2">
    <location>
        <begin position="18"/>
        <end position="35"/>
    </location>
</feature>
<organism evidence="3 4">
    <name type="scientific">Microctonus aethiopoides</name>
    <dbReference type="NCBI Taxonomy" id="144406"/>
    <lineage>
        <taxon>Eukaryota</taxon>
        <taxon>Metazoa</taxon>
        <taxon>Ecdysozoa</taxon>
        <taxon>Arthropoda</taxon>
        <taxon>Hexapoda</taxon>
        <taxon>Insecta</taxon>
        <taxon>Pterygota</taxon>
        <taxon>Neoptera</taxon>
        <taxon>Endopterygota</taxon>
        <taxon>Hymenoptera</taxon>
        <taxon>Apocrita</taxon>
        <taxon>Ichneumonoidea</taxon>
        <taxon>Braconidae</taxon>
        <taxon>Euphorinae</taxon>
        <taxon>Microctonus</taxon>
    </lineage>
</organism>
<reference evidence="3" key="2">
    <citation type="submission" date="2023-03" db="EMBL/GenBank/DDBJ databases">
        <authorList>
            <person name="Inwood S.N."/>
            <person name="Skelly J.G."/>
            <person name="Guhlin J."/>
            <person name="Harrop T.W.R."/>
            <person name="Goldson S.G."/>
            <person name="Dearden P.K."/>
        </authorList>
    </citation>
    <scope>NUCLEOTIDE SEQUENCE</scope>
    <source>
        <strain evidence="3">Irish</strain>
        <tissue evidence="3">Whole body</tissue>
    </source>
</reference>
<dbReference type="Proteomes" id="UP001168990">
    <property type="component" value="Unassembled WGS sequence"/>
</dbReference>
<feature type="region of interest" description="Disordered" evidence="2">
    <location>
        <begin position="1"/>
        <end position="40"/>
    </location>
</feature>
<dbReference type="PANTHER" id="PTHR18911">
    <property type="entry name" value="CTCL TUMOR ANTIGEN HD-CL-01"/>
    <property type="match status" value="1"/>
</dbReference>
<evidence type="ECO:0000256" key="2">
    <source>
        <dbReference type="SAM" id="MobiDB-lite"/>
    </source>
</evidence>